<sequence>MRQHMLNGWLVVALVALVCLLGITAYMEVRRDLPRVACARDLKAIGKKAAQPENCSTTCCGSAIPSA</sequence>
<evidence type="ECO:0000313" key="3">
    <source>
        <dbReference type="Proteomes" id="UP000045285"/>
    </source>
</evidence>
<protein>
    <submittedName>
        <fullName evidence="2">Uncharacterized protein</fullName>
    </submittedName>
</protein>
<dbReference type="EMBL" id="CCMZ01000075">
    <property type="protein sequence ID" value="CDX28692.1"/>
    <property type="molecule type" value="Genomic_DNA"/>
</dbReference>
<gene>
    <name evidence="1" type="ORF">MPL3356_80441</name>
    <name evidence="2" type="ORF">MPLDJ20_60181</name>
</gene>
<reference evidence="3" key="2">
    <citation type="submission" date="2014-08" db="EMBL/GenBank/DDBJ databases">
        <authorList>
            <person name="Moulin L."/>
        </authorList>
    </citation>
    <scope>NUCLEOTIDE SEQUENCE [LARGE SCALE GENOMIC DNA]</scope>
</reference>
<reference evidence="2 4" key="1">
    <citation type="submission" date="2014-08" db="EMBL/GenBank/DDBJ databases">
        <authorList>
            <person name="Moulin Lionel"/>
        </authorList>
    </citation>
    <scope>NUCLEOTIDE SEQUENCE [LARGE SCALE GENOMIC DNA]</scope>
</reference>
<keyword evidence="3" id="KW-1185">Reference proteome</keyword>
<dbReference type="Proteomes" id="UP000045285">
    <property type="component" value="Unassembled WGS sequence"/>
</dbReference>
<dbReference type="AlphaFoldDB" id="A0A090FNM3"/>
<evidence type="ECO:0000313" key="4">
    <source>
        <dbReference type="Proteomes" id="UP000046373"/>
    </source>
</evidence>
<dbReference type="EMBL" id="CCNB01000043">
    <property type="protein sequence ID" value="CDX43301.1"/>
    <property type="molecule type" value="Genomic_DNA"/>
</dbReference>
<accession>A0A090FNM3</accession>
<dbReference type="Proteomes" id="UP000046373">
    <property type="component" value="Unassembled WGS sequence"/>
</dbReference>
<proteinExistence type="predicted"/>
<evidence type="ECO:0000313" key="2">
    <source>
        <dbReference type="EMBL" id="CDX43301.1"/>
    </source>
</evidence>
<evidence type="ECO:0000313" key="1">
    <source>
        <dbReference type="EMBL" id="CDX28692.1"/>
    </source>
</evidence>
<name>A0A090FNM3_MESPL</name>
<organism evidence="2 4">
    <name type="scientific">Mesorhizobium plurifarium</name>
    <dbReference type="NCBI Taxonomy" id="69974"/>
    <lineage>
        <taxon>Bacteria</taxon>
        <taxon>Pseudomonadati</taxon>
        <taxon>Pseudomonadota</taxon>
        <taxon>Alphaproteobacteria</taxon>
        <taxon>Hyphomicrobiales</taxon>
        <taxon>Phyllobacteriaceae</taxon>
        <taxon>Mesorhizobium</taxon>
    </lineage>
</organism>